<dbReference type="FunFam" id="3.20.20.450:FF:000001">
    <property type="entry name" value="Cyclic di-GMP phosphodiesterase yahA"/>
    <property type="match status" value="1"/>
</dbReference>
<organism evidence="5 6">
    <name type="scientific">Parvibaculum lavamentivorans (strain DS-1 / DSM 13023 / NCIMB 13966)</name>
    <dbReference type="NCBI Taxonomy" id="402881"/>
    <lineage>
        <taxon>Bacteria</taxon>
        <taxon>Pseudomonadati</taxon>
        <taxon>Pseudomonadota</taxon>
        <taxon>Alphaproteobacteria</taxon>
        <taxon>Hyphomicrobiales</taxon>
        <taxon>Parvibaculaceae</taxon>
        <taxon>Parvibaculum</taxon>
    </lineage>
</organism>
<evidence type="ECO:0000313" key="6">
    <source>
        <dbReference type="Proteomes" id="UP000006377"/>
    </source>
</evidence>
<evidence type="ECO:0000256" key="2">
    <source>
        <dbReference type="SAM" id="Phobius"/>
    </source>
</evidence>
<dbReference type="CDD" id="cd01948">
    <property type="entry name" value="EAL"/>
    <property type="match status" value="1"/>
</dbReference>
<reference evidence="5 6" key="1">
    <citation type="journal article" date="2011" name="Stand. Genomic Sci.">
        <title>Complete genome sequence of Parvibaculum lavamentivorans type strain (DS-1(T)).</title>
        <authorList>
            <person name="Schleheck D."/>
            <person name="Weiss M."/>
            <person name="Pitluck S."/>
            <person name="Bruce D."/>
            <person name="Land M.L."/>
            <person name="Han S."/>
            <person name="Saunders E."/>
            <person name="Tapia R."/>
            <person name="Detter C."/>
            <person name="Brettin T."/>
            <person name="Han J."/>
            <person name="Woyke T."/>
            <person name="Goodwin L."/>
            <person name="Pennacchio L."/>
            <person name="Nolan M."/>
            <person name="Cook A.M."/>
            <person name="Kjelleberg S."/>
            <person name="Thomas T."/>
        </authorList>
    </citation>
    <scope>NUCLEOTIDE SEQUENCE [LARGE SCALE GENOMIC DNA]</scope>
    <source>
        <strain evidence="6">DS-1 / DSM 13023 / NCIMB 13966</strain>
    </source>
</reference>
<dbReference type="InterPro" id="IPR043128">
    <property type="entry name" value="Rev_trsase/Diguanyl_cyclase"/>
</dbReference>
<dbReference type="PROSITE" id="PS50887">
    <property type="entry name" value="GGDEF"/>
    <property type="match status" value="1"/>
</dbReference>
<evidence type="ECO:0000259" key="4">
    <source>
        <dbReference type="PROSITE" id="PS50887"/>
    </source>
</evidence>
<dbReference type="CDD" id="cd01949">
    <property type="entry name" value="GGDEF"/>
    <property type="match status" value="1"/>
</dbReference>
<keyword evidence="2" id="KW-0472">Membrane</keyword>
<dbReference type="AlphaFoldDB" id="A7HUA4"/>
<feature type="compositionally biased region" description="Basic and acidic residues" evidence="1">
    <location>
        <begin position="707"/>
        <end position="721"/>
    </location>
</feature>
<feature type="transmembrane region" description="Helical" evidence="2">
    <location>
        <begin position="192"/>
        <end position="214"/>
    </location>
</feature>
<dbReference type="InterPro" id="IPR029787">
    <property type="entry name" value="Nucleotide_cyclase"/>
</dbReference>
<accession>A7HUA4</accession>
<proteinExistence type="predicted"/>
<protein>
    <submittedName>
        <fullName evidence="5">Diguanylate cyclase/phosphodiesterase</fullName>
    </submittedName>
</protein>
<dbReference type="SUPFAM" id="SSF141868">
    <property type="entry name" value="EAL domain-like"/>
    <property type="match status" value="1"/>
</dbReference>
<dbReference type="STRING" id="402881.Plav_1871"/>
<dbReference type="InterPro" id="IPR052155">
    <property type="entry name" value="Biofilm_reg_signaling"/>
</dbReference>
<dbReference type="PANTHER" id="PTHR44757">
    <property type="entry name" value="DIGUANYLATE CYCLASE DGCP"/>
    <property type="match status" value="1"/>
</dbReference>
<dbReference type="InterPro" id="IPR001633">
    <property type="entry name" value="EAL_dom"/>
</dbReference>
<dbReference type="NCBIfam" id="TIGR00254">
    <property type="entry name" value="GGDEF"/>
    <property type="match status" value="1"/>
</dbReference>
<dbReference type="Pfam" id="PF00563">
    <property type="entry name" value="EAL"/>
    <property type="match status" value="1"/>
</dbReference>
<dbReference type="EMBL" id="CP000774">
    <property type="protein sequence ID" value="ABS63487.1"/>
    <property type="molecule type" value="Genomic_DNA"/>
</dbReference>
<dbReference type="Proteomes" id="UP000006377">
    <property type="component" value="Chromosome"/>
</dbReference>
<keyword evidence="2" id="KW-0812">Transmembrane</keyword>
<name>A7HUA4_PARL1</name>
<feature type="domain" description="EAL" evidence="3">
    <location>
        <begin position="439"/>
        <end position="693"/>
    </location>
</feature>
<gene>
    <name evidence="5" type="ordered locus">Plav_1871</name>
</gene>
<dbReference type="SMART" id="SM00267">
    <property type="entry name" value="GGDEF"/>
    <property type="match status" value="1"/>
</dbReference>
<dbReference type="HOGENOM" id="CLU_000445_70_46_5"/>
<dbReference type="Gene3D" id="3.20.20.450">
    <property type="entry name" value="EAL domain"/>
    <property type="match status" value="1"/>
</dbReference>
<dbReference type="KEGG" id="pla:Plav_1871"/>
<feature type="transmembrane region" description="Helical" evidence="2">
    <location>
        <begin position="31"/>
        <end position="52"/>
    </location>
</feature>
<feature type="domain" description="GGDEF" evidence="4">
    <location>
        <begin position="297"/>
        <end position="430"/>
    </location>
</feature>
<dbReference type="InterPro" id="IPR000160">
    <property type="entry name" value="GGDEF_dom"/>
</dbReference>
<dbReference type="Pfam" id="PF00990">
    <property type="entry name" value="GGDEF"/>
    <property type="match status" value="1"/>
</dbReference>
<dbReference type="PROSITE" id="PS50883">
    <property type="entry name" value="EAL"/>
    <property type="match status" value="1"/>
</dbReference>
<keyword evidence="6" id="KW-1185">Reference proteome</keyword>
<dbReference type="SUPFAM" id="SSF55073">
    <property type="entry name" value="Nucleotide cyclase"/>
    <property type="match status" value="1"/>
</dbReference>
<dbReference type="InterPro" id="IPR035919">
    <property type="entry name" value="EAL_sf"/>
</dbReference>
<keyword evidence="2" id="KW-1133">Transmembrane helix</keyword>
<sequence>MRRDPRAWARACATALQLRFKSHFVSVRAKVVSLLTLVGGVLIAVSGALTVYDFNEALRAQMEMRAVGAVDVLTLAARRAGSLEEMEPVLSAITGAVTIRDAAVAGEDGRVAVSSHSGWLGQGLRGAAVKEAAIGRAVPAGTLRYLPGYGKHGGDFIIGIELPRLGKSALAVVRVDADLLAERISAQAWTRMMWLTISVILAVLTVSMLIHRVVVAPIEALRRYAEAGGGAEADVAGPDDEIGIVARALSDSFQAKRDGEDRLERLAATDGLTELGNRSFFKSRLGDEISRAERHGGVVGVMILNLDNFKDINDTLGHDAGDQVLRRTADILKGCRRGEDVVARIGGDEFGVIVTDIKNADDVLQLASRLVRAVSAPFRLGTQELTQGACVGLTLYPQDGRDADVLVKNADLALSRAKHEGSGACVLYRHELHLRAIERNTIERDLRVAMARNELKLFYQPKIDMATGRVTGAEALIRWRHEERGFISPAQFIPVAERTGLIVPLTKWVLDEACRQNREWQELGLPKIGVAVNVSAVDLKRTDLTDTIASTLIRRGLSPQYLELEVTESMVMQDVDVVIGTLRRLRGLGLGIGIDDFGTGYSSLAYLKRFPVKRLKIDRTFVSDIADGRDGHVIPKVIIDLAHALGVMVVAEGVESADQYDMLRDLGCDEVQGYFAGRPMPAAEFEVFLRNSPAGRGIAQIEASAETADRTADDASRGSAA</sequence>
<evidence type="ECO:0000256" key="1">
    <source>
        <dbReference type="SAM" id="MobiDB-lite"/>
    </source>
</evidence>
<dbReference type="SMART" id="SM00052">
    <property type="entry name" value="EAL"/>
    <property type="match status" value="1"/>
</dbReference>
<evidence type="ECO:0000259" key="3">
    <source>
        <dbReference type="PROSITE" id="PS50883"/>
    </source>
</evidence>
<dbReference type="PANTHER" id="PTHR44757:SF2">
    <property type="entry name" value="BIOFILM ARCHITECTURE MAINTENANCE PROTEIN MBAA"/>
    <property type="match status" value="1"/>
</dbReference>
<dbReference type="Gene3D" id="3.30.70.270">
    <property type="match status" value="1"/>
</dbReference>
<dbReference type="eggNOG" id="COG5001">
    <property type="taxonomic scope" value="Bacteria"/>
</dbReference>
<feature type="region of interest" description="Disordered" evidence="1">
    <location>
        <begin position="702"/>
        <end position="721"/>
    </location>
</feature>
<evidence type="ECO:0000313" key="5">
    <source>
        <dbReference type="EMBL" id="ABS63487.1"/>
    </source>
</evidence>